<keyword evidence="5" id="KW-1185">Reference proteome</keyword>
<evidence type="ECO:0000259" key="3">
    <source>
        <dbReference type="PROSITE" id="PS51186"/>
    </source>
</evidence>
<dbReference type="PROSITE" id="PS51186">
    <property type="entry name" value="GNAT"/>
    <property type="match status" value="1"/>
</dbReference>
<dbReference type="EMBL" id="CP042905">
    <property type="protein sequence ID" value="QEE18092.1"/>
    <property type="molecule type" value="Genomic_DNA"/>
</dbReference>
<dbReference type="GO" id="GO:0016747">
    <property type="term" value="F:acyltransferase activity, transferring groups other than amino-acyl groups"/>
    <property type="evidence" value="ECO:0007669"/>
    <property type="project" value="InterPro"/>
</dbReference>
<organism evidence="4 5">
    <name type="scientific">Promethearchaeum syntrophicum</name>
    <dbReference type="NCBI Taxonomy" id="2594042"/>
    <lineage>
        <taxon>Archaea</taxon>
        <taxon>Promethearchaeati</taxon>
        <taxon>Promethearchaeota</taxon>
        <taxon>Promethearchaeia</taxon>
        <taxon>Promethearchaeales</taxon>
        <taxon>Promethearchaeaceae</taxon>
        <taxon>Promethearchaeum</taxon>
    </lineage>
</organism>
<dbReference type="SUPFAM" id="SSF55729">
    <property type="entry name" value="Acyl-CoA N-acyltransferases (Nat)"/>
    <property type="match status" value="1"/>
</dbReference>
<proteinExistence type="predicted"/>
<dbReference type="InterPro" id="IPR000182">
    <property type="entry name" value="GNAT_dom"/>
</dbReference>
<dbReference type="Gene3D" id="3.40.630.30">
    <property type="match status" value="1"/>
</dbReference>
<dbReference type="AlphaFoldDB" id="A0A5B9DG58"/>
<feature type="domain" description="N-acetyltransferase" evidence="3">
    <location>
        <begin position="113"/>
        <end position="255"/>
    </location>
</feature>
<evidence type="ECO:0000313" key="5">
    <source>
        <dbReference type="Proteomes" id="UP000321408"/>
    </source>
</evidence>
<dbReference type="OrthoDB" id="43754at2157"/>
<dbReference type="PANTHER" id="PTHR43420">
    <property type="entry name" value="ACETYLTRANSFERASE"/>
    <property type="match status" value="1"/>
</dbReference>
<dbReference type="Proteomes" id="UP000321408">
    <property type="component" value="Chromosome"/>
</dbReference>
<reference evidence="4 5" key="2">
    <citation type="journal article" date="2024" name="Int. J. Syst. Evol. Microbiol.">
        <title>Promethearchaeum syntrophicum gen. nov., sp. nov., an anaerobic, obligately syntrophic archaeon, the first isolate of the lineage 'Asgard' archaea, and proposal of the new archaeal phylum Promethearchaeota phyl. nov. and kingdom Promethearchaeati regn. nov.</title>
        <authorList>
            <person name="Imachi H."/>
            <person name="Nobu M.K."/>
            <person name="Kato S."/>
            <person name="Takaki Y."/>
            <person name="Miyazaki M."/>
            <person name="Miyata M."/>
            <person name="Ogawara M."/>
            <person name="Saito Y."/>
            <person name="Sakai S."/>
            <person name="Tahara Y.O."/>
            <person name="Takano Y."/>
            <person name="Tasumi E."/>
            <person name="Uematsu K."/>
            <person name="Yoshimura T."/>
            <person name="Itoh T."/>
            <person name="Ohkuma M."/>
            <person name="Takai K."/>
        </authorList>
    </citation>
    <scope>NUCLEOTIDE SEQUENCE [LARGE SCALE GENOMIC DNA]</scope>
    <source>
        <strain evidence="4 5">MK-D1</strain>
    </source>
</reference>
<protein>
    <submittedName>
        <fullName evidence="4">GNAT family N-acetyltransferase</fullName>
        <ecNumber evidence="4">2.3.-.-</ecNumber>
    </submittedName>
</protein>
<evidence type="ECO:0000313" key="4">
    <source>
        <dbReference type="EMBL" id="QEE18092.1"/>
    </source>
</evidence>
<keyword evidence="1 4" id="KW-0808">Transferase</keyword>
<name>A0A5B9DG58_9ARCH</name>
<dbReference type="GeneID" id="41331895"/>
<dbReference type="InterPro" id="IPR050680">
    <property type="entry name" value="YpeA/RimI_acetyltransf"/>
</dbReference>
<evidence type="ECO:0000256" key="2">
    <source>
        <dbReference type="ARBA" id="ARBA00023315"/>
    </source>
</evidence>
<dbReference type="CDD" id="cd04301">
    <property type="entry name" value="NAT_SF"/>
    <property type="match status" value="1"/>
</dbReference>
<keyword evidence="2 4" id="KW-0012">Acyltransferase</keyword>
<evidence type="ECO:0000256" key="1">
    <source>
        <dbReference type="ARBA" id="ARBA00022679"/>
    </source>
</evidence>
<dbReference type="PANTHER" id="PTHR43420:SF12">
    <property type="entry name" value="N-ACETYLTRANSFERASE DOMAIN-CONTAINING PROTEIN"/>
    <property type="match status" value="1"/>
</dbReference>
<gene>
    <name evidence="4" type="ORF">DSAG12_03930</name>
</gene>
<reference evidence="4 5" key="1">
    <citation type="journal article" date="2020" name="Nature">
        <title>Isolation of an archaeon at the prokaryote-eukaryote interface.</title>
        <authorList>
            <person name="Imachi H."/>
            <person name="Nobu M.K."/>
            <person name="Nakahara N."/>
            <person name="Morono Y."/>
            <person name="Ogawara M."/>
            <person name="Takaki Y."/>
            <person name="Takano Y."/>
            <person name="Uematsu K."/>
            <person name="Ikuta T."/>
            <person name="Ito M."/>
            <person name="Matsui Y."/>
            <person name="Miyazaki M."/>
            <person name="Murata K."/>
            <person name="Saito Y."/>
            <person name="Sakai S."/>
            <person name="Song C."/>
            <person name="Tasumi E."/>
            <person name="Yamanaka Y."/>
            <person name="Yamaguchi T."/>
            <person name="Kamagata Y."/>
            <person name="Tamaki H."/>
            <person name="Takai K."/>
        </authorList>
    </citation>
    <scope>NUCLEOTIDE SEQUENCE [LARGE SCALE GENOMIC DNA]</scope>
    <source>
        <strain evidence="4 5">MK-D1</strain>
    </source>
</reference>
<dbReference type="InterPro" id="IPR056935">
    <property type="entry name" value="Rv0428c-like_C"/>
</dbReference>
<accession>A0A5B9DG58</accession>
<dbReference type="RefSeq" id="WP_147665059.1">
    <property type="nucleotide sequence ID" value="NZ_CP042905.2"/>
</dbReference>
<dbReference type="Pfam" id="PF24553">
    <property type="entry name" value="Rv0428c_C"/>
    <property type="match status" value="1"/>
</dbReference>
<dbReference type="InterPro" id="IPR016181">
    <property type="entry name" value="Acyl_CoA_acyltransferase"/>
</dbReference>
<sequence length="255" mass="29861">MISDEDRVYIRNMEARTMSAWPSFQTIIDDGWILRFAEGYTKRANSVNPIFQSTDDLLLKIKRCEIKYSRFSLPCIFKLTDIASPKNLESTLIKQGYEKIDETSVQELDIPELNIPESSLHLECKNHLNEIWLQQYCSLNQVRNQNQKKLRRILKSILVKTFYLLLFQDDKCVACGIGVQDEFYIGLFDIVVGKDYRNLGIGSLLIHHILKLGKNCGARKAYLQVMLNNPAALRLYQKLGFKEKYRYWYRKKIAF</sequence>
<dbReference type="EC" id="2.3.-.-" evidence="4"/>
<dbReference type="KEGG" id="psyt:DSAG12_03930"/>